<evidence type="ECO:0008006" key="3">
    <source>
        <dbReference type="Google" id="ProtNLM"/>
    </source>
</evidence>
<dbReference type="Proteomes" id="UP000015105">
    <property type="component" value="Chromosome 4D"/>
</dbReference>
<dbReference type="Gramene" id="AET5Gv20764600.1">
    <property type="protein sequence ID" value="AET5Gv20764600.1"/>
    <property type="gene ID" value="AET5Gv20764600"/>
</dbReference>
<dbReference type="Proteomes" id="UP000015105">
    <property type="component" value="Chromosome 5D"/>
</dbReference>
<evidence type="ECO:0000313" key="1">
    <source>
        <dbReference type="EnsemblPlants" id="AET5Gv20764600.1"/>
    </source>
</evidence>
<dbReference type="EnsemblPlants" id="AET4Gv20461900.1">
    <property type="protein sequence ID" value="AET4Gv20461900.1"/>
    <property type="gene ID" value="AET4Gv20461900"/>
</dbReference>
<evidence type="ECO:0000313" key="2">
    <source>
        <dbReference type="Proteomes" id="UP000015105"/>
    </source>
</evidence>
<accession>A0A453LHG4</accession>
<name>A0A453LHG4_AEGTS</name>
<reference evidence="1" key="5">
    <citation type="journal article" date="2021" name="G3 (Bethesda)">
        <title>Aegilops tauschii genome assembly Aet v5.0 features greater sequence contiguity and improved annotation.</title>
        <authorList>
            <person name="Wang L."/>
            <person name="Zhu T."/>
            <person name="Rodriguez J.C."/>
            <person name="Deal K.R."/>
            <person name="Dubcovsky J."/>
            <person name="McGuire P.E."/>
            <person name="Lux T."/>
            <person name="Spannagl M."/>
            <person name="Mayer K.F.X."/>
            <person name="Baldrich P."/>
            <person name="Meyers B.C."/>
            <person name="Huo N."/>
            <person name="Gu Y.Q."/>
            <person name="Zhou H."/>
            <person name="Devos K.M."/>
            <person name="Bennetzen J.L."/>
            <person name="Unver T."/>
            <person name="Budak H."/>
            <person name="Gulick P.J."/>
            <person name="Galiba G."/>
            <person name="Kalapos B."/>
            <person name="Nelson D.R."/>
            <person name="Li P."/>
            <person name="You F.M."/>
            <person name="Luo M.C."/>
            <person name="Dvorak J."/>
        </authorList>
    </citation>
    <scope>NUCLEOTIDE SEQUENCE [LARGE SCALE GENOMIC DNA]</scope>
    <source>
        <strain evidence="1">cv. AL8/78</strain>
    </source>
</reference>
<reference evidence="1" key="4">
    <citation type="submission" date="2019-03" db="UniProtKB">
        <authorList>
            <consortium name="EnsemblPlants"/>
        </authorList>
    </citation>
    <scope>IDENTIFICATION</scope>
</reference>
<dbReference type="AlphaFoldDB" id="A0A453LHG4"/>
<sequence>FCGLESRSKHRCPGHGLVPARRVAWGGASTGRRFLGCPLDLLDECKWVVWVDPPPPLRVALAF</sequence>
<dbReference type="PANTHER" id="PTHR35163:SF8">
    <property type="entry name" value="GENOME ASSEMBLY, CHROMOSOME: II"/>
    <property type="match status" value="1"/>
</dbReference>
<dbReference type="EnsemblPlants" id="AET5Gv20764600.1">
    <property type="protein sequence ID" value="AET5Gv20764600.1"/>
    <property type="gene ID" value="AET5Gv20764600"/>
</dbReference>
<protein>
    <recommendedName>
        <fullName evidence="3">Zinc finger GRF-type domain-containing protein</fullName>
    </recommendedName>
</protein>
<reference evidence="2" key="2">
    <citation type="journal article" date="2017" name="Nat. Plants">
        <title>The Aegilops tauschii genome reveals multiple impacts of transposons.</title>
        <authorList>
            <person name="Zhao G."/>
            <person name="Zou C."/>
            <person name="Li K."/>
            <person name="Wang K."/>
            <person name="Li T."/>
            <person name="Gao L."/>
            <person name="Zhang X."/>
            <person name="Wang H."/>
            <person name="Yang Z."/>
            <person name="Liu X."/>
            <person name="Jiang W."/>
            <person name="Mao L."/>
            <person name="Kong X."/>
            <person name="Jiao Y."/>
            <person name="Jia J."/>
        </authorList>
    </citation>
    <scope>NUCLEOTIDE SEQUENCE [LARGE SCALE GENOMIC DNA]</scope>
    <source>
        <strain evidence="2">cv. AL8/78</strain>
    </source>
</reference>
<dbReference type="Gramene" id="AET4Gv20461900.1">
    <property type="protein sequence ID" value="AET4Gv20461900.1"/>
    <property type="gene ID" value="AET4Gv20461900"/>
</dbReference>
<keyword evidence="2" id="KW-1185">Reference proteome</keyword>
<proteinExistence type="predicted"/>
<reference evidence="1" key="3">
    <citation type="journal article" date="2017" name="Nature">
        <title>Genome sequence of the progenitor of the wheat D genome Aegilops tauschii.</title>
        <authorList>
            <person name="Luo M.C."/>
            <person name="Gu Y.Q."/>
            <person name="Puiu D."/>
            <person name="Wang H."/>
            <person name="Twardziok S.O."/>
            <person name="Deal K.R."/>
            <person name="Huo N."/>
            <person name="Zhu T."/>
            <person name="Wang L."/>
            <person name="Wang Y."/>
            <person name="McGuire P.E."/>
            <person name="Liu S."/>
            <person name="Long H."/>
            <person name="Ramasamy R.K."/>
            <person name="Rodriguez J.C."/>
            <person name="Van S.L."/>
            <person name="Yuan L."/>
            <person name="Wang Z."/>
            <person name="Xia Z."/>
            <person name="Xiao L."/>
            <person name="Anderson O.D."/>
            <person name="Ouyang S."/>
            <person name="Liang Y."/>
            <person name="Zimin A.V."/>
            <person name="Pertea G."/>
            <person name="Qi P."/>
            <person name="Bennetzen J.L."/>
            <person name="Dai X."/>
            <person name="Dawson M.W."/>
            <person name="Muller H.G."/>
            <person name="Kugler K."/>
            <person name="Rivarola-Duarte L."/>
            <person name="Spannagl M."/>
            <person name="Mayer K.F.X."/>
            <person name="Lu F.H."/>
            <person name="Bevan M.W."/>
            <person name="Leroy P."/>
            <person name="Li P."/>
            <person name="You F.M."/>
            <person name="Sun Q."/>
            <person name="Liu Z."/>
            <person name="Lyons E."/>
            <person name="Wicker T."/>
            <person name="Salzberg S.L."/>
            <person name="Devos K.M."/>
            <person name="Dvorak J."/>
        </authorList>
    </citation>
    <scope>NUCLEOTIDE SEQUENCE [LARGE SCALE GENOMIC DNA]</scope>
    <source>
        <strain evidence="1">cv. AL8/78</strain>
    </source>
</reference>
<organism evidence="1 2">
    <name type="scientific">Aegilops tauschii subsp. strangulata</name>
    <name type="common">Goatgrass</name>
    <dbReference type="NCBI Taxonomy" id="200361"/>
    <lineage>
        <taxon>Eukaryota</taxon>
        <taxon>Viridiplantae</taxon>
        <taxon>Streptophyta</taxon>
        <taxon>Embryophyta</taxon>
        <taxon>Tracheophyta</taxon>
        <taxon>Spermatophyta</taxon>
        <taxon>Magnoliopsida</taxon>
        <taxon>Liliopsida</taxon>
        <taxon>Poales</taxon>
        <taxon>Poaceae</taxon>
        <taxon>BOP clade</taxon>
        <taxon>Pooideae</taxon>
        <taxon>Triticodae</taxon>
        <taxon>Triticeae</taxon>
        <taxon>Triticinae</taxon>
        <taxon>Aegilops</taxon>
    </lineage>
</organism>
<reference evidence="2" key="1">
    <citation type="journal article" date="2014" name="Science">
        <title>Ancient hybridizations among the ancestral genomes of bread wheat.</title>
        <authorList>
            <consortium name="International Wheat Genome Sequencing Consortium,"/>
            <person name="Marcussen T."/>
            <person name="Sandve S.R."/>
            <person name="Heier L."/>
            <person name="Spannagl M."/>
            <person name="Pfeifer M."/>
            <person name="Jakobsen K.S."/>
            <person name="Wulff B.B."/>
            <person name="Steuernagel B."/>
            <person name="Mayer K.F."/>
            <person name="Olsen O.A."/>
        </authorList>
    </citation>
    <scope>NUCLEOTIDE SEQUENCE [LARGE SCALE GENOMIC DNA]</scope>
    <source>
        <strain evidence="2">cv. AL8/78</strain>
    </source>
</reference>
<dbReference type="PANTHER" id="PTHR35163">
    <property type="entry name" value="OS02G0467300 PROTEIN"/>
    <property type="match status" value="1"/>
</dbReference>